<feature type="signal peptide" evidence="1">
    <location>
        <begin position="1"/>
        <end position="20"/>
    </location>
</feature>
<name>W6XJP3_COCC2</name>
<dbReference type="KEGG" id="bze:COCCADRAFT_111839"/>
<dbReference type="RefSeq" id="XP_007718311.1">
    <property type="nucleotide sequence ID" value="XM_007720121.1"/>
</dbReference>
<evidence type="ECO:0000313" key="2">
    <source>
        <dbReference type="EMBL" id="EUC27382.1"/>
    </source>
</evidence>
<evidence type="ECO:0000256" key="1">
    <source>
        <dbReference type="SAM" id="SignalP"/>
    </source>
</evidence>
<sequence>PNVLLIFVFLLVSISSRTISYSPRLDVMGLEHNGLHRLYWGRDVTCEYF</sequence>
<protein>
    <submittedName>
        <fullName evidence="2">Uncharacterized protein</fullName>
    </submittedName>
</protein>
<dbReference type="GeneID" id="19144357"/>
<keyword evidence="3" id="KW-1185">Reference proteome</keyword>
<proteinExistence type="predicted"/>
<accession>W6XJP3</accession>
<keyword evidence="1" id="KW-0732">Signal</keyword>
<feature type="chain" id="PRO_5004884914" evidence="1">
    <location>
        <begin position="21"/>
        <end position="49"/>
    </location>
</feature>
<evidence type="ECO:0000313" key="3">
    <source>
        <dbReference type="Proteomes" id="UP000053841"/>
    </source>
</evidence>
<dbReference type="HOGENOM" id="CLU_3147137_0_0_1"/>
<organism evidence="2 3">
    <name type="scientific">Cochliobolus carbonum (strain 26-R-13)</name>
    <name type="common">Maize leaf spot fungus</name>
    <name type="synonym">Bipolaris zeicola</name>
    <dbReference type="NCBI Taxonomy" id="930089"/>
    <lineage>
        <taxon>Eukaryota</taxon>
        <taxon>Fungi</taxon>
        <taxon>Dikarya</taxon>
        <taxon>Ascomycota</taxon>
        <taxon>Pezizomycotina</taxon>
        <taxon>Dothideomycetes</taxon>
        <taxon>Pleosporomycetidae</taxon>
        <taxon>Pleosporales</taxon>
        <taxon>Pleosporineae</taxon>
        <taxon>Pleosporaceae</taxon>
        <taxon>Bipolaris</taxon>
    </lineage>
</organism>
<dbReference type="EMBL" id="KI964940">
    <property type="protein sequence ID" value="EUC27382.1"/>
    <property type="molecule type" value="Genomic_DNA"/>
</dbReference>
<dbReference type="Proteomes" id="UP000053841">
    <property type="component" value="Unassembled WGS sequence"/>
</dbReference>
<reference evidence="2 3" key="1">
    <citation type="journal article" date="2013" name="PLoS Genet.">
        <title>Comparative genome structure, secondary metabolite, and effector coding capacity across Cochliobolus pathogens.</title>
        <authorList>
            <person name="Condon B.J."/>
            <person name="Leng Y."/>
            <person name="Wu D."/>
            <person name="Bushley K.E."/>
            <person name="Ohm R.A."/>
            <person name="Otillar R."/>
            <person name="Martin J."/>
            <person name="Schackwitz W."/>
            <person name="Grimwood J."/>
            <person name="MohdZainudin N."/>
            <person name="Xue C."/>
            <person name="Wang R."/>
            <person name="Manning V.A."/>
            <person name="Dhillon B."/>
            <person name="Tu Z.J."/>
            <person name="Steffenson B.J."/>
            <person name="Salamov A."/>
            <person name="Sun H."/>
            <person name="Lowry S."/>
            <person name="LaButti K."/>
            <person name="Han J."/>
            <person name="Copeland A."/>
            <person name="Lindquist E."/>
            <person name="Barry K."/>
            <person name="Schmutz J."/>
            <person name="Baker S.E."/>
            <person name="Ciuffetti L.M."/>
            <person name="Grigoriev I.V."/>
            <person name="Zhong S."/>
            <person name="Turgeon B.G."/>
        </authorList>
    </citation>
    <scope>NUCLEOTIDE SEQUENCE [LARGE SCALE GENOMIC DNA]</scope>
    <source>
        <strain evidence="2 3">26-R-13</strain>
    </source>
</reference>
<feature type="non-terminal residue" evidence="2">
    <location>
        <position position="1"/>
    </location>
</feature>
<gene>
    <name evidence="2" type="ORF">COCCADRAFT_111839</name>
</gene>
<dbReference type="AlphaFoldDB" id="W6XJP3"/>